<feature type="compositionally biased region" description="Low complexity" evidence="1">
    <location>
        <begin position="181"/>
        <end position="212"/>
    </location>
</feature>
<evidence type="ECO:0000313" key="4">
    <source>
        <dbReference type="Proteomes" id="UP001500967"/>
    </source>
</evidence>
<dbReference type="InterPro" id="IPR013974">
    <property type="entry name" value="SAF"/>
</dbReference>
<keyword evidence="4" id="KW-1185">Reference proteome</keyword>
<dbReference type="CDD" id="cd11614">
    <property type="entry name" value="SAF_CpaB_FlgA_like"/>
    <property type="match status" value="1"/>
</dbReference>
<dbReference type="EMBL" id="BAAAGX010000005">
    <property type="protein sequence ID" value="GAA0226402.1"/>
    <property type="molecule type" value="Genomic_DNA"/>
</dbReference>
<reference evidence="3 4" key="1">
    <citation type="journal article" date="2019" name="Int. J. Syst. Evol. Microbiol.">
        <title>The Global Catalogue of Microorganisms (GCM) 10K type strain sequencing project: providing services to taxonomists for standard genome sequencing and annotation.</title>
        <authorList>
            <consortium name="The Broad Institute Genomics Platform"/>
            <consortium name="The Broad Institute Genome Sequencing Center for Infectious Disease"/>
            <person name="Wu L."/>
            <person name="Ma J."/>
        </authorList>
    </citation>
    <scope>NUCLEOTIDE SEQUENCE [LARGE SCALE GENOMIC DNA]</scope>
    <source>
        <strain evidence="3 4">JCM 10425</strain>
    </source>
</reference>
<feature type="region of interest" description="Disordered" evidence="1">
    <location>
        <begin position="170"/>
        <end position="220"/>
    </location>
</feature>
<dbReference type="SMART" id="SM00858">
    <property type="entry name" value="SAF"/>
    <property type="match status" value="1"/>
</dbReference>
<evidence type="ECO:0000313" key="3">
    <source>
        <dbReference type="EMBL" id="GAA0226402.1"/>
    </source>
</evidence>
<sequence length="220" mass="21581">MVAGARLFAAADRTAPVWAVTRDLGAGTVLTRGDVEVVRVRLPGRGAQYLAAGGAAPVGRSLTRDVGAGELLPRAALIDRACGSEVSIPVAALHVPATVRRGVKVDVFATAREGEPTRVLAAVTVQDAVRGSDLGGGSALVVRVADELAPAVVRAVRTAEIDVVVVAGRSPGDGCGGSAGPSGSPTPGATLTFPPAPTGPATTGSTRTGPDGADPDGGGG</sequence>
<accession>A0ABN0TNY1</accession>
<name>A0ABN0TNY1_9ACTN</name>
<dbReference type="Pfam" id="PF08666">
    <property type="entry name" value="SAF"/>
    <property type="match status" value="1"/>
</dbReference>
<protein>
    <recommendedName>
        <fullName evidence="2">SAF domain-containing protein</fullName>
    </recommendedName>
</protein>
<dbReference type="Proteomes" id="UP001500967">
    <property type="component" value="Unassembled WGS sequence"/>
</dbReference>
<evidence type="ECO:0000256" key="1">
    <source>
        <dbReference type="SAM" id="MobiDB-lite"/>
    </source>
</evidence>
<comment type="caution">
    <text evidence="3">The sequence shown here is derived from an EMBL/GenBank/DDBJ whole genome shotgun (WGS) entry which is preliminary data.</text>
</comment>
<organism evidence="3 4">
    <name type="scientific">Cryptosporangium japonicum</name>
    <dbReference type="NCBI Taxonomy" id="80872"/>
    <lineage>
        <taxon>Bacteria</taxon>
        <taxon>Bacillati</taxon>
        <taxon>Actinomycetota</taxon>
        <taxon>Actinomycetes</taxon>
        <taxon>Cryptosporangiales</taxon>
        <taxon>Cryptosporangiaceae</taxon>
        <taxon>Cryptosporangium</taxon>
    </lineage>
</organism>
<proteinExistence type="predicted"/>
<feature type="compositionally biased region" description="Gly residues" evidence="1">
    <location>
        <begin position="171"/>
        <end position="180"/>
    </location>
</feature>
<gene>
    <name evidence="3" type="ORF">GCM10009539_09660</name>
</gene>
<feature type="domain" description="SAF" evidence="2">
    <location>
        <begin position="15"/>
        <end position="78"/>
    </location>
</feature>
<evidence type="ECO:0000259" key="2">
    <source>
        <dbReference type="SMART" id="SM00858"/>
    </source>
</evidence>